<comment type="caution">
    <text evidence="1">The sequence shown here is derived from an EMBL/GenBank/DDBJ whole genome shotgun (WGS) entry which is preliminary data.</text>
</comment>
<keyword evidence="2" id="KW-1185">Reference proteome</keyword>
<proteinExistence type="predicted"/>
<evidence type="ECO:0000313" key="1">
    <source>
        <dbReference type="EMBL" id="CAG8462849.1"/>
    </source>
</evidence>
<dbReference type="EMBL" id="CAJVPW010000694">
    <property type="protein sequence ID" value="CAG8462849.1"/>
    <property type="molecule type" value="Genomic_DNA"/>
</dbReference>
<dbReference type="Proteomes" id="UP000789366">
    <property type="component" value="Unassembled WGS sequence"/>
</dbReference>
<gene>
    <name evidence="1" type="ORF">SPELUC_LOCUS1339</name>
</gene>
<evidence type="ECO:0000313" key="2">
    <source>
        <dbReference type="Proteomes" id="UP000789366"/>
    </source>
</evidence>
<sequence length="793" mass="91541">MDNEGRSCVYGLRHQTRCLTAVTAETEQNKFLVGSQTLKRDNEIHLINFHEDEFEITSTIYQHLEEVWDISACPAKIDSMSPHTKAKLWRMNNSDAISEDFEKGSRPPRSASHLPLENIIEIKEDDTIKKVLWDPKKDLTKFVSIHDSSLRIWAFDEQMTSAEISHTVDFSSTNELLPPLTTGVWNPNQPEIAIGKECSVQGLDLRSQSQTFDINGAHSILVRALDYNPNKPYQIASAGDDCKIRFWDLRNTTNCLKQISDHTHWVWAIAYNRFHDQLFLSSSSDCQVNLHSIVSISSGAFQYDERENDDESEYEYHDRLGKPTDGLVRAYDQHEDGVYAVAWSACDPWSQDILFYSSLINFANFFRSYFRTDNSASAPNTGLKTAISAVIRKKLQGYVGFANLPNQVHRKSVKKGFHFTVMIVGESGLGKSTLVNTLFGTTLYPNKGEAEPSDETPKTVEIQSLSADIEENGVKLRLTVVDTPGFGDFVNNEESWKPILENIEARFDAYLEQENRVNRRKMVDNRVHACIYFIAPTGHTLKPLDVEFMRRLHTKVNLIPVIAKSDTLTEDEIKQFKQRILDDIAYHKIQIYQAPQYEYDDHETVAENREIISKIPFAIVGSDKEVELSDGRRVRGRKYPWGVIEVDNEEHNDFVKLRQMLIRTHMEELKEYTNDVLYENYRSEKLVTMGVQQDQTVFKEVNPLAKMEEERQLHEAKLQKMEAEMKMVFQQKVQEKEAKLKQSEEELYARHKEMKDALEKQRLELEEKKRRLESGRPITPEKAKKKGFSFNNK</sequence>
<reference evidence="1" key="1">
    <citation type="submission" date="2021-06" db="EMBL/GenBank/DDBJ databases">
        <authorList>
            <person name="Kallberg Y."/>
            <person name="Tangrot J."/>
            <person name="Rosling A."/>
        </authorList>
    </citation>
    <scope>NUCLEOTIDE SEQUENCE</scope>
    <source>
        <strain evidence="1">28 12/20/2015</strain>
    </source>
</reference>
<organism evidence="1 2">
    <name type="scientific">Cetraspora pellucida</name>
    <dbReference type="NCBI Taxonomy" id="1433469"/>
    <lineage>
        <taxon>Eukaryota</taxon>
        <taxon>Fungi</taxon>
        <taxon>Fungi incertae sedis</taxon>
        <taxon>Mucoromycota</taxon>
        <taxon>Glomeromycotina</taxon>
        <taxon>Glomeromycetes</taxon>
        <taxon>Diversisporales</taxon>
        <taxon>Gigasporaceae</taxon>
        <taxon>Cetraspora</taxon>
    </lineage>
</organism>
<protein>
    <submittedName>
        <fullName evidence="1">580_t:CDS:1</fullName>
    </submittedName>
</protein>
<name>A0ACA9KBB4_9GLOM</name>
<accession>A0ACA9KBB4</accession>